<protein>
    <submittedName>
        <fullName evidence="3">Retrotransposon protein</fullName>
    </submittedName>
</protein>
<dbReference type="PANTHER" id="PTHR15503">
    <property type="entry name" value="LDOC1 RELATED"/>
    <property type="match status" value="1"/>
</dbReference>
<proteinExistence type="predicted"/>
<feature type="compositionally biased region" description="Low complexity" evidence="1">
    <location>
        <begin position="152"/>
        <end position="176"/>
    </location>
</feature>
<sequence length="350" mass="37654">MEHFFTVLRIPEDWDRIQLAVSYFTGPALDWWRSLEDSVDLRPTTWENFKIELENTLQTINPVETARNKLALLEQVTTVRQYATQFRSTALLIPGITDEEKMDRFIRGLNLEVQKETRFKTPKSFDEAVQIAERYEGVTYEVQLPRTNNNRFNRANRYANGGASTSSTSTNYSSSGPSKLHEELPPITPLAAEAEDNNAGWWRSDCPAAARPPAAIAAAGAAGASASILDALLGTMGEGGGQTPMRNGAALPPLLPVGPPAQRSPPGAPRRHAAPLPPPPEVPASVLAALRPASAPPAPVPRYGNARSGLLDTAASAPAPNAGEAQAADALLQATAWMQHICRAQSSVLP</sequence>
<evidence type="ECO:0000256" key="1">
    <source>
        <dbReference type="SAM" id="MobiDB-lite"/>
    </source>
</evidence>
<reference evidence="3 4" key="1">
    <citation type="journal article" date="2018" name="Plant J.">
        <title>Genome sequences of Chlorella sorokiniana UTEX 1602 and Micractinium conductrix SAG 241.80: implications to maltose excretion by a green alga.</title>
        <authorList>
            <person name="Arriola M.B."/>
            <person name="Velmurugan N."/>
            <person name="Zhang Y."/>
            <person name="Plunkett M.H."/>
            <person name="Hondzo H."/>
            <person name="Barney B.M."/>
        </authorList>
    </citation>
    <scope>NUCLEOTIDE SEQUENCE [LARGE SCALE GENOMIC DNA]</scope>
    <source>
        <strain evidence="4">UTEX 1602</strain>
    </source>
</reference>
<comment type="caution">
    <text evidence="3">The sequence shown here is derived from an EMBL/GenBank/DDBJ whole genome shotgun (WGS) entry which is preliminary data.</text>
</comment>
<organism evidence="3 4">
    <name type="scientific">Chlorella sorokiniana</name>
    <name type="common">Freshwater green alga</name>
    <dbReference type="NCBI Taxonomy" id="3076"/>
    <lineage>
        <taxon>Eukaryota</taxon>
        <taxon>Viridiplantae</taxon>
        <taxon>Chlorophyta</taxon>
        <taxon>core chlorophytes</taxon>
        <taxon>Trebouxiophyceae</taxon>
        <taxon>Chlorellales</taxon>
        <taxon>Chlorellaceae</taxon>
        <taxon>Chlorella clade</taxon>
        <taxon>Chlorella</taxon>
    </lineage>
</organism>
<dbReference type="InterPro" id="IPR032567">
    <property type="entry name" value="RTL1-rel"/>
</dbReference>
<dbReference type="Proteomes" id="UP000239899">
    <property type="component" value="Unassembled WGS sequence"/>
</dbReference>
<accession>A0A2P6TI79</accession>
<dbReference type="PANTHER" id="PTHR15503:SF22">
    <property type="entry name" value="TRANSPOSON TY3-I GAG POLYPROTEIN"/>
    <property type="match status" value="1"/>
</dbReference>
<feature type="compositionally biased region" description="Pro residues" evidence="1">
    <location>
        <begin position="255"/>
        <end position="268"/>
    </location>
</feature>
<name>A0A2P6TI79_CHLSO</name>
<evidence type="ECO:0000259" key="2">
    <source>
        <dbReference type="Pfam" id="PF19259"/>
    </source>
</evidence>
<feature type="region of interest" description="Disordered" evidence="1">
    <location>
        <begin position="152"/>
        <end position="183"/>
    </location>
</feature>
<gene>
    <name evidence="3" type="ORF">C2E21_7248</name>
</gene>
<dbReference type="InterPro" id="IPR045358">
    <property type="entry name" value="Ty3_capsid"/>
</dbReference>
<evidence type="ECO:0000313" key="4">
    <source>
        <dbReference type="Proteomes" id="UP000239899"/>
    </source>
</evidence>
<dbReference type="OrthoDB" id="515270at2759"/>
<keyword evidence="4" id="KW-1185">Reference proteome</keyword>
<evidence type="ECO:0000313" key="3">
    <source>
        <dbReference type="EMBL" id="PRW33979.1"/>
    </source>
</evidence>
<dbReference type="Pfam" id="PF19259">
    <property type="entry name" value="Ty3_capsid"/>
    <property type="match status" value="1"/>
</dbReference>
<feature type="region of interest" description="Disordered" evidence="1">
    <location>
        <begin position="255"/>
        <end position="281"/>
    </location>
</feature>
<dbReference type="EMBL" id="LHPG02000015">
    <property type="protein sequence ID" value="PRW33979.1"/>
    <property type="molecule type" value="Genomic_DNA"/>
</dbReference>
<feature type="domain" description="Ty3 transposon capsid-like protein" evidence="2">
    <location>
        <begin position="5"/>
        <end position="153"/>
    </location>
</feature>
<dbReference type="AlphaFoldDB" id="A0A2P6TI79"/>